<reference evidence="2" key="1">
    <citation type="submission" date="2025-08" db="UniProtKB">
        <authorList>
            <consortium name="RefSeq"/>
        </authorList>
    </citation>
    <scope>IDENTIFICATION</scope>
    <source>
        <tissue evidence="2">Whole sample</tissue>
    </source>
</reference>
<proteinExistence type="predicted"/>
<dbReference type="Proteomes" id="UP000694844">
    <property type="component" value="Chromosome 2"/>
</dbReference>
<accession>A0A8B8CE02</accession>
<name>A0A8B8CE02_CRAVI</name>
<evidence type="ECO:0000313" key="2">
    <source>
        <dbReference type="RefSeq" id="XP_022314012.1"/>
    </source>
</evidence>
<evidence type="ECO:0000313" key="1">
    <source>
        <dbReference type="Proteomes" id="UP000694844"/>
    </source>
</evidence>
<dbReference type="GeneID" id="111118719"/>
<dbReference type="AlphaFoldDB" id="A0A8B8CE02"/>
<dbReference type="KEGG" id="cvn:111118719"/>
<protein>
    <submittedName>
        <fullName evidence="2">Uncharacterized protein LOC111118719</fullName>
    </submittedName>
</protein>
<dbReference type="RefSeq" id="XP_022314012.1">
    <property type="nucleotide sequence ID" value="XM_022458304.1"/>
</dbReference>
<sequence length="115" mass="12670">MKKGSFIIIIAAKFTHSFPALCKKCCTGHKKEVAPLYEVNHNEELGIIGQIADQLRGSGETLAAGCIKNIDIEVSMQNPSEVECDEMDDSSIMGTKQEVDMPQIQNCVTRYSSPY</sequence>
<gene>
    <name evidence="2" type="primary">LOC111118719</name>
</gene>
<keyword evidence="1" id="KW-1185">Reference proteome</keyword>
<organism evidence="1 2">
    <name type="scientific">Crassostrea virginica</name>
    <name type="common">Eastern oyster</name>
    <dbReference type="NCBI Taxonomy" id="6565"/>
    <lineage>
        <taxon>Eukaryota</taxon>
        <taxon>Metazoa</taxon>
        <taxon>Spiralia</taxon>
        <taxon>Lophotrochozoa</taxon>
        <taxon>Mollusca</taxon>
        <taxon>Bivalvia</taxon>
        <taxon>Autobranchia</taxon>
        <taxon>Pteriomorphia</taxon>
        <taxon>Ostreida</taxon>
        <taxon>Ostreoidea</taxon>
        <taxon>Ostreidae</taxon>
        <taxon>Crassostrea</taxon>
    </lineage>
</organism>